<dbReference type="OrthoDB" id="786887at2759"/>
<protein>
    <submittedName>
        <fullName evidence="1">Uncharacterized protein</fullName>
    </submittedName>
</protein>
<sequence>MGSCISYHFTREVIGFQPMAQVITIDGSLIEYSVPTNVSQVLDKEYSTSFLCNSDELYFDERIPELGYDHELVELGQIYFMLPRSMLDQPVTRDDMAALAVKACLAFVGALEKRESLTASEIEFCRYMTQDRLT</sequence>
<name>A0A833R8Q4_9POAL</name>
<evidence type="ECO:0000313" key="1">
    <source>
        <dbReference type="EMBL" id="KAF3331219.1"/>
    </source>
</evidence>
<dbReference type="InterPro" id="IPR025322">
    <property type="entry name" value="PADRE_dom"/>
</dbReference>
<keyword evidence="2" id="KW-1185">Reference proteome</keyword>
<dbReference type="PANTHER" id="PTHR33052">
    <property type="entry name" value="DUF4228 DOMAIN PROTEIN-RELATED"/>
    <property type="match status" value="1"/>
</dbReference>
<dbReference type="Proteomes" id="UP000623129">
    <property type="component" value="Unassembled WGS sequence"/>
</dbReference>
<dbReference type="EMBL" id="SWLB01000013">
    <property type="protein sequence ID" value="KAF3331219.1"/>
    <property type="molecule type" value="Genomic_DNA"/>
</dbReference>
<proteinExistence type="predicted"/>
<organism evidence="1 2">
    <name type="scientific">Carex littledalei</name>
    <dbReference type="NCBI Taxonomy" id="544730"/>
    <lineage>
        <taxon>Eukaryota</taxon>
        <taxon>Viridiplantae</taxon>
        <taxon>Streptophyta</taxon>
        <taxon>Embryophyta</taxon>
        <taxon>Tracheophyta</taxon>
        <taxon>Spermatophyta</taxon>
        <taxon>Magnoliopsida</taxon>
        <taxon>Liliopsida</taxon>
        <taxon>Poales</taxon>
        <taxon>Cyperaceae</taxon>
        <taxon>Cyperoideae</taxon>
        <taxon>Cariceae</taxon>
        <taxon>Carex</taxon>
        <taxon>Carex subgen. Euthyceras</taxon>
    </lineage>
</organism>
<dbReference type="AlphaFoldDB" id="A0A833R8Q4"/>
<gene>
    <name evidence="1" type="ORF">FCM35_KLT04573</name>
</gene>
<accession>A0A833R8Q4</accession>
<reference evidence="1" key="1">
    <citation type="submission" date="2020-01" db="EMBL/GenBank/DDBJ databases">
        <title>Genome sequence of Kobresia littledalei, the first chromosome-level genome in the family Cyperaceae.</title>
        <authorList>
            <person name="Qu G."/>
        </authorList>
    </citation>
    <scope>NUCLEOTIDE SEQUENCE</scope>
    <source>
        <strain evidence="1">C.B.Clarke</strain>
        <tissue evidence="1">Leaf</tissue>
    </source>
</reference>
<comment type="caution">
    <text evidence="1">The sequence shown here is derived from an EMBL/GenBank/DDBJ whole genome shotgun (WGS) entry which is preliminary data.</text>
</comment>
<dbReference type="Pfam" id="PF14009">
    <property type="entry name" value="PADRE"/>
    <property type="match status" value="1"/>
</dbReference>
<evidence type="ECO:0000313" key="2">
    <source>
        <dbReference type="Proteomes" id="UP000623129"/>
    </source>
</evidence>